<accession>A0A9X1ZI49</accession>
<name>A0A9X1ZI49_9GAMM</name>
<protein>
    <submittedName>
        <fullName evidence="2">Uncharacterized protein</fullName>
    </submittedName>
</protein>
<proteinExistence type="predicted"/>
<dbReference type="Proteomes" id="UP001139293">
    <property type="component" value="Unassembled WGS sequence"/>
</dbReference>
<evidence type="ECO:0000256" key="1">
    <source>
        <dbReference type="SAM" id="Coils"/>
    </source>
</evidence>
<dbReference type="EMBL" id="JAKILB010000013">
    <property type="protein sequence ID" value="MCL1140265.1"/>
    <property type="molecule type" value="Genomic_DNA"/>
</dbReference>
<organism evidence="2 3">
    <name type="scientific">Shewanella pneumatophori</name>
    <dbReference type="NCBI Taxonomy" id="314092"/>
    <lineage>
        <taxon>Bacteria</taxon>
        <taxon>Pseudomonadati</taxon>
        <taxon>Pseudomonadota</taxon>
        <taxon>Gammaproteobacteria</taxon>
        <taxon>Alteromonadales</taxon>
        <taxon>Shewanellaceae</taxon>
        <taxon>Shewanella</taxon>
    </lineage>
</organism>
<keyword evidence="1" id="KW-0175">Coiled coil</keyword>
<comment type="caution">
    <text evidence="2">The sequence shown here is derived from an EMBL/GenBank/DDBJ whole genome shotgun (WGS) entry which is preliminary data.</text>
</comment>
<reference evidence="2" key="1">
    <citation type="submission" date="2022-01" db="EMBL/GenBank/DDBJ databases">
        <title>Whole genome-based taxonomy of the Shewanellaceae.</title>
        <authorList>
            <person name="Martin-Rodriguez A.J."/>
        </authorList>
    </citation>
    <scope>NUCLEOTIDE SEQUENCE</scope>
    <source>
        <strain evidence="2">KCTC 23973</strain>
    </source>
</reference>
<keyword evidence="3" id="KW-1185">Reference proteome</keyword>
<dbReference type="AlphaFoldDB" id="A0A9X1ZI49"/>
<evidence type="ECO:0000313" key="2">
    <source>
        <dbReference type="EMBL" id="MCL1140265.1"/>
    </source>
</evidence>
<dbReference type="RefSeq" id="WP_248951301.1">
    <property type="nucleotide sequence ID" value="NZ_JAKILB010000013.1"/>
</dbReference>
<feature type="coiled-coil region" evidence="1">
    <location>
        <begin position="4"/>
        <end position="66"/>
    </location>
</feature>
<gene>
    <name evidence="2" type="ORF">L2740_17150</name>
</gene>
<sequence>MKNKIQLQETITNKEAQLSRARRESNTWSSGKYKTSSNAQVSKIFVQSLENEIDGLYKELSELENG</sequence>
<evidence type="ECO:0000313" key="3">
    <source>
        <dbReference type="Proteomes" id="UP001139293"/>
    </source>
</evidence>